<feature type="region of interest" description="Disordered" evidence="10">
    <location>
        <begin position="1"/>
        <end position="26"/>
    </location>
</feature>
<keyword evidence="7" id="KW-0539">Nucleus</keyword>
<reference evidence="11" key="1">
    <citation type="submission" date="2020-11" db="EMBL/GenBank/DDBJ databases">
        <authorList>
            <person name="Tran Van P."/>
        </authorList>
    </citation>
    <scope>NUCLEOTIDE SEQUENCE</scope>
</reference>
<proteinExistence type="inferred from homology"/>
<dbReference type="GO" id="GO:0016592">
    <property type="term" value="C:mediator complex"/>
    <property type="evidence" value="ECO:0007669"/>
    <property type="project" value="InterPro"/>
</dbReference>
<evidence type="ECO:0000256" key="10">
    <source>
        <dbReference type="SAM" id="MobiDB-lite"/>
    </source>
</evidence>
<dbReference type="OrthoDB" id="6366949at2759"/>
<evidence type="ECO:0000256" key="2">
    <source>
        <dbReference type="ARBA" id="ARBA00009851"/>
    </source>
</evidence>
<dbReference type="InterPro" id="IPR021018">
    <property type="entry name" value="Mediator_Med29_met"/>
</dbReference>
<feature type="compositionally biased region" description="Gly residues" evidence="10">
    <location>
        <begin position="1"/>
        <end position="16"/>
    </location>
</feature>
<dbReference type="EMBL" id="OC856859">
    <property type="protein sequence ID" value="CAD7624382.1"/>
    <property type="molecule type" value="Genomic_DNA"/>
</dbReference>
<dbReference type="AlphaFoldDB" id="A0A7R9PXW6"/>
<comment type="similarity">
    <text evidence="2">Belongs to the Mediator complex subunit 29 family.</text>
</comment>
<protein>
    <recommendedName>
        <fullName evidence="3">Mediator of RNA polymerase II transcription subunit 29</fullName>
    </recommendedName>
    <alternativeName>
        <fullName evidence="9">Mediator complex subunit 29</fullName>
    </alternativeName>
    <alternativeName>
        <fullName evidence="8">Protein intersex</fullName>
    </alternativeName>
</protein>
<evidence type="ECO:0000256" key="4">
    <source>
        <dbReference type="ARBA" id="ARBA00023015"/>
    </source>
</evidence>
<evidence type="ECO:0000256" key="6">
    <source>
        <dbReference type="ARBA" id="ARBA00023163"/>
    </source>
</evidence>
<comment type="subcellular location">
    <subcellularLocation>
        <location evidence="1">Nucleus</location>
    </subcellularLocation>
</comment>
<evidence type="ECO:0000256" key="5">
    <source>
        <dbReference type="ARBA" id="ARBA00023159"/>
    </source>
</evidence>
<dbReference type="Proteomes" id="UP000759131">
    <property type="component" value="Unassembled WGS sequence"/>
</dbReference>
<gene>
    <name evidence="11" type="ORF">OSB1V03_LOCUS4827</name>
</gene>
<dbReference type="GO" id="GO:0006357">
    <property type="term" value="P:regulation of transcription by RNA polymerase II"/>
    <property type="evidence" value="ECO:0007669"/>
    <property type="project" value="TreeGrafter"/>
</dbReference>
<evidence type="ECO:0000256" key="8">
    <source>
        <dbReference type="ARBA" id="ARBA00030916"/>
    </source>
</evidence>
<dbReference type="Pfam" id="PF11568">
    <property type="entry name" value="Med29"/>
    <property type="match status" value="1"/>
</dbReference>
<keyword evidence="6" id="KW-0804">Transcription</keyword>
<evidence type="ECO:0000256" key="1">
    <source>
        <dbReference type="ARBA" id="ARBA00004123"/>
    </source>
</evidence>
<keyword evidence="4" id="KW-0805">Transcription regulation</keyword>
<accession>A0A7R9PXW6</accession>
<organism evidence="11">
    <name type="scientific">Medioppia subpectinata</name>
    <dbReference type="NCBI Taxonomy" id="1979941"/>
    <lineage>
        <taxon>Eukaryota</taxon>
        <taxon>Metazoa</taxon>
        <taxon>Ecdysozoa</taxon>
        <taxon>Arthropoda</taxon>
        <taxon>Chelicerata</taxon>
        <taxon>Arachnida</taxon>
        <taxon>Acari</taxon>
        <taxon>Acariformes</taxon>
        <taxon>Sarcoptiformes</taxon>
        <taxon>Oribatida</taxon>
        <taxon>Brachypylina</taxon>
        <taxon>Oppioidea</taxon>
        <taxon>Oppiidae</taxon>
        <taxon>Medioppia</taxon>
    </lineage>
</organism>
<sequence>MSGMSGMGQSGVGPSGQGSQPSQQTEQKYDLIQRVRQLVYTLKESLATEQKYDLIQRVRQLVYTLKESLANVMKVSAHNIQHNSLIDSGLKTSEESEIRFDKALEDFFSICNQIELHLKTILECAIQARDSHLYLPFTINKSDSIETNPNMPTDSLSYNQYLMTIKGQVNFAKTIHDMLVEGSKRITQTDLPINPIISATTPTQNN</sequence>
<dbReference type="PANTHER" id="PTHR28314:SF1">
    <property type="entry name" value="MEDIATOR OF RNA POLYMERASE II TRANSCRIPTION SUBUNIT 29"/>
    <property type="match status" value="1"/>
</dbReference>
<evidence type="ECO:0000256" key="7">
    <source>
        <dbReference type="ARBA" id="ARBA00023242"/>
    </source>
</evidence>
<evidence type="ECO:0000313" key="12">
    <source>
        <dbReference type="Proteomes" id="UP000759131"/>
    </source>
</evidence>
<evidence type="ECO:0000256" key="3">
    <source>
        <dbReference type="ARBA" id="ARBA00019684"/>
    </source>
</evidence>
<keyword evidence="5" id="KW-0010">Activator</keyword>
<dbReference type="PANTHER" id="PTHR28314">
    <property type="entry name" value="MEDIATOR OF RNA POLYMERASE II TRANSCRIPTION SUBUNIT 29"/>
    <property type="match status" value="1"/>
</dbReference>
<dbReference type="EMBL" id="CAJPIZ010002284">
    <property type="protein sequence ID" value="CAG2104812.1"/>
    <property type="molecule type" value="Genomic_DNA"/>
</dbReference>
<keyword evidence="12" id="KW-1185">Reference proteome</keyword>
<evidence type="ECO:0000256" key="9">
    <source>
        <dbReference type="ARBA" id="ARBA00031963"/>
    </source>
</evidence>
<dbReference type="GO" id="GO:0003712">
    <property type="term" value="F:transcription coregulator activity"/>
    <property type="evidence" value="ECO:0007669"/>
    <property type="project" value="TreeGrafter"/>
</dbReference>
<name>A0A7R9PXW6_9ACAR</name>
<evidence type="ECO:0000313" key="11">
    <source>
        <dbReference type="EMBL" id="CAD7624382.1"/>
    </source>
</evidence>